<evidence type="ECO:0000256" key="1">
    <source>
        <dbReference type="ARBA" id="ARBA00022722"/>
    </source>
</evidence>
<dbReference type="SUPFAM" id="SSF53098">
    <property type="entry name" value="Ribonuclease H-like"/>
    <property type="match status" value="1"/>
</dbReference>
<sequence length="107" mass="12114">GIQKQHKVHATPFEITEDQILKILTGKVVVGHVIHDFRALQYFHPKSLTCDISHIPTPQPEGSHILLPDCPENASMSLKHLTKKLLNRNIQVRKRVYSSVEDAQATM</sequence>
<dbReference type="InterPro" id="IPR012337">
    <property type="entry name" value="RNaseH-like_sf"/>
</dbReference>
<accession>A0ABQ9VTY2</accession>
<comment type="caution">
    <text evidence="3">The sequence shown here is derived from an EMBL/GenBank/DDBJ whole genome shotgun (WGS) entry which is preliminary data.</text>
</comment>
<dbReference type="InterPro" id="IPR036397">
    <property type="entry name" value="RNaseH_sf"/>
</dbReference>
<feature type="non-terminal residue" evidence="3">
    <location>
        <position position="1"/>
    </location>
</feature>
<evidence type="ECO:0000256" key="2">
    <source>
        <dbReference type="ARBA" id="ARBA00022801"/>
    </source>
</evidence>
<gene>
    <name evidence="3" type="ORF">P7K49_007114</name>
</gene>
<keyword evidence="4" id="KW-1185">Reference proteome</keyword>
<evidence type="ECO:0000313" key="3">
    <source>
        <dbReference type="EMBL" id="KAK2112848.1"/>
    </source>
</evidence>
<evidence type="ECO:0000313" key="4">
    <source>
        <dbReference type="Proteomes" id="UP001266305"/>
    </source>
</evidence>
<keyword evidence="1" id="KW-0540">Nuclease</keyword>
<dbReference type="PANTHER" id="PTHR12801">
    <property type="entry name" value="RNA EXONUCLEASE REXO1 / RECO3 FAMILY MEMBER-RELATED"/>
    <property type="match status" value="1"/>
</dbReference>
<organism evidence="3 4">
    <name type="scientific">Saguinus oedipus</name>
    <name type="common">Cotton-top tamarin</name>
    <name type="synonym">Oedipomidas oedipus</name>
    <dbReference type="NCBI Taxonomy" id="9490"/>
    <lineage>
        <taxon>Eukaryota</taxon>
        <taxon>Metazoa</taxon>
        <taxon>Chordata</taxon>
        <taxon>Craniata</taxon>
        <taxon>Vertebrata</taxon>
        <taxon>Euteleostomi</taxon>
        <taxon>Mammalia</taxon>
        <taxon>Eutheria</taxon>
        <taxon>Euarchontoglires</taxon>
        <taxon>Primates</taxon>
        <taxon>Haplorrhini</taxon>
        <taxon>Platyrrhini</taxon>
        <taxon>Cebidae</taxon>
        <taxon>Callitrichinae</taxon>
        <taxon>Saguinus</taxon>
    </lineage>
</organism>
<name>A0ABQ9VTY2_SAGOE</name>
<reference evidence="3 4" key="1">
    <citation type="submission" date="2023-05" db="EMBL/GenBank/DDBJ databases">
        <title>B98-5 Cell Line De Novo Hybrid Assembly: An Optical Mapping Approach.</title>
        <authorList>
            <person name="Kananen K."/>
            <person name="Auerbach J.A."/>
            <person name="Kautto E."/>
            <person name="Blachly J.S."/>
        </authorList>
    </citation>
    <scope>NUCLEOTIDE SEQUENCE [LARGE SCALE GENOMIC DNA]</scope>
    <source>
        <strain evidence="3">B95-8</strain>
        <tissue evidence="3">Cell line</tissue>
    </source>
</reference>
<keyword evidence="2" id="KW-0378">Hydrolase</keyword>
<dbReference type="EMBL" id="JASSZA010000004">
    <property type="protein sequence ID" value="KAK2112848.1"/>
    <property type="molecule type" value="Genomic_DNA"/>
</dbReference>
<dbReference type="Gene3D" id="3.30.420.10">
    <property type="entry name" value="Ribonuclease H-like superfamily/Ribonuclease H"/>
    <property type="match status" value="1"/>
</dbReference>
<dbReference type="PANTHER" id="PTHR12801:SF78">
    <property type="entry name" value="INTERFERON-STIMULATED 20 KDA EXONUCLEASE-LIKE 2"/>
    <property type="match status" value="1"/>
</dbReference>
<protein>
    <submittedName>
        <fullName evidence="3">Uncharacterized protein</fullName>
    </submittedName>
</protein>
<dbReference type="Proteomes" id="UP001266305">
    <property type="component" value="Unassembled WGS sequence"/>
</dbReference>
<proteinExistence type="predicted"/>
<dbReference type="InterPro" id="IPR047021">
    <property type="entry name" value="REXO1/3/4-like"/>
</dbReference>